<dbReference type="GO" id="GO:0032958">
    <property type="term" value="P:inositol phosphate biosynthetic process"/>
    <property type="evidence" value="ECO:0007669"/>
    <property type="project" value="InterPro"/>
</dbReference>
<evidence type="ECO:0000256" key="2">
    <source>
        <dbReference type="ARBA" id="ARBA00022840"/>
    </source>
</evidence>
<dbReference type="GO" id="GO:0008440">
    <property type="term" value="F:inositol-1,4,5-trisphosphate 3-kinase activity"/>
    <property type="evidence" value="ECO:0007669"/>
    <property type="project" value="TreeGrafter"/>
</dbReference>
<dbReference type="EC" id="2.7.-.-" evidence="3"/>
<gene>
    <name evidence="4" type="ORF">IV203_036551</name>
</gene>
<evidence type="ECO:0000313" key="5">
    <source>
        <dbReference type="Proteomes" id="UP000693970"/>
    </source>
</evidence>
<organism evidence="4 5">
    <name type="scientific">Nitzschia inconspicua</name>
    <dbReference type="NCBI Taxonomy" id="303405"/>
    <lineage>
        <taxon>Eukaryota</taxon>
        <taxon>Sar</taxon>
        <taxon>Stramenopiles</taxon>
        <taxon>Ochrophyta</taxon>
        <taxon>Bacillariophyta</taxon>
        <taxon>Bacillariophyceae</taxon>
        <taxon>Bacillariophycidae</taxon>
        <taxon>Bacillariales</taxon>
        <taxon>Bacillariaceae</taxon>
        <taxon>Nitzschia</taxon>
    </lineage>
</organism>
<comment type="caution">
    <text evidence="4">The sequence shown here is derived from an EMBL/GenBank/DDBJ whole genome shotgun (WGS) entry which is preliminary data.</text>
</comment>
<comment type="similarity">
    <text evidence="3">Belongs to the inositol phosphokinase (IPK) family.</text>
</comment>
<keyword evidence="5" id="KW-1185">Reference proteome</keyword>
<dbReference type="GO" id="GO:0005524">
    <property type="term" value="F:ATP binding"/>
    <property type="evidence" value="ECO:0007669"/>
    <property type="project" value="UniProtKB-KW"/>
</dbReference>
<dbReference type="Pfam" id="PF03770">
    <property type="entry name" value="IPK"/>
    <property type="match status" value="1"/>
</dbReference>
<evidence type="ECO:0000313" key="4">
    <source>
        <dbReference type="EMBL" id="KAG7361451.1"/>
    </source>
</evidence>
<reference evidence="4" key="1">
    <citation type="journal article" date="2021" name="Sci. Rep.">
        <title>Diploid genomic architecture of Nitzschia inconspicua, an elite biomass production diatom.</title>
        <authorList>
            <person name="Oliver A."/>
            <person name="Podell S."/>
            <person name="Pinowska A."/>
            <person name="Traller J.C."/>
            <person name="Smith S.R."/>
            <person name="McClure R."/>
            <person name="Beliaev A."/>
            <person name="Bohutskyi P."/>
            <person name="Hill E.A."/>
            <person name="Rabines A."/>
            <person name="Zheng H."/>
            <person name="Allen L.Z."/>
            <person name="Kuo A."/>
            <person name="Grigoriev I.V."/>
            <person name="Allen A.E."/>
            <person name="Hazlebeck D."/>
            <person name="Allen E.E."/>
        </authorList>
    </citation>
    <scope>NUCLEOTIDE SEQUENCE</scope>
    <source>
        <strain evidence="4">Hildebrandi</strain>
    </source>
</reference>
<accession>A0A9K3PVZ4</accession>
<dbReference type="PANTHER" id="PTHR12400:SF51">
    <property type="entry name" value="INOSITOL POLYPHOSPHATE MULTIKINASE"/>
    <property type="match status" value="1"/>
</dbReference>
<evidence type="ECO:0000256" key="1">
    <source>
        <dbReference type="ARBA" id="ARBA00022741"/>
    </source>
</evidence>
<keyword evidence="1" id="KW-0547">Nucleotide-binding</keyword>
<evidence type="ECO:0000256" key="3">
    <source>
        <dbReference type="RuleBase" id="RU363090"/>
    </source>
</evidence>
<dbReference type="GO" id="GO:0005634">
    <property type="term" value="C:nucleus"/>
    <property type="evidence" value="ECO:0007669"/>
    <property type="project" value="TreeGrafter"/>
</dbReference>
<name>A0A9K3PVZ4_9STRA</name>
<dbReference type="GO" id="GO:0051765">
    <property type="term" value="F:inositol tetrakisphosphate kinase activity"/>
    <property type="evidence" value="ECO:0007669"/>
    <property type="project" value="TreeGrafter"/>
</dbReference>
<dbReference type="Proteomes" id="UP000693970">
    <property type="component" value="Unassembled WGS sequence"/>
</dbReference>
<dbReference type="PANTHER" id="PTHR12400">
    <property type="entry name" value="INOSITOL POLYPHOSPHATE KINASE"/>
    <property type="match status" value="1"/>
</dbReference>
<keyword evidence="3" id="KW-0808">Transferase</keyword>
<proteinExistence type="inferred from homology"/>
<reference evidence="4" key="2">
    <citation type="submission" date="2021-04" db="EMBL/GenBank/DDBJ databases">
        <authorList>
            <person name="Podell S."/>
        </authorList>
    </citation>
    <scope>NUCLEOTIDE SEQUENCE</scope>
    <source>
        <strain evidence="4">Hildebrandi</strain>
    </source>
</reference>
<dbReference type="OrthoDB" id="338650at2759"/>
<dbReference type="AlphaFoldDB" id="A0A9K3PVZ4"/>
<dbReference type="GO" id="GO:0005737">
    <property type="term" value="C:cytoplasm"/>
    <property type="evidence" value="ECO:0007669"/>
    <property type="project" value="TreeGrafter"/>
</dbReference>
<protein>
    <recommendedName>
        <fullName evidence="3">Kinase</fullName>
        <ecNumber evidence="3">2.7.-.-</ecNumber>
    </recommendedName>
</protein>
<keyword evidence="2" id="KW-0067">ATP-binding</keyword>
<sequence>MPSLQRPAVYTFSITFPSQETTIFMAAAASSIVVLLLFTISTNTSSGNIESDTKENKASTKKWGDKREIASTAAPLSSLKDSLKFGSGEPMFDYHDVQSTQTVLKMAKGRAKRWMSFQVSECCQMVGQVGGKSEQKRPLLTVEPDFVLKPVNMDHRGIREVAFYEAIEAASTKKRISNSNEIYRQLFGPRDLRPMSRRESLISWLYGRQKNVPKPTACCKESLILKETSLLRRLELFTPEYFGVVEYADENLRSNERGNYGTNYNSHLLLHNLTSHFSKPCVVDLKMGTETFEPDAPVDKKLREKAKYPAQVEMGFRLVAMRIYNTGDTEADEDGYIYFPKTFGRSLERRDSVKRALRQFFGGSELPTHVQMNRGKAIKRILTQLNLIKKWFKDNTVFMFSASSILLVYEGDTHADEESDIQLDLGTAKMIDFGRVRRNPGGDFGYLKGVRTLIQLLEEILMESFWTEEYKYLE</sequence>
<dbReference type="InterPro" id="IPR005522">
    <property type="entry name" value="IPK"/>
</dbReference>
<dbReference type="EMBL" id="JAGRRH010000013">
    <property type="protein sequence ID" value="KAG7361451.1"/>
    <property type="molecule type" value="Genomic_DNA"/>
</dbReference>
<keyword evidence="3 4" id="KW-0418">Kinase</keyword>